<dbReference type="Pfam" id="PF07751">
    <property type="entry name" value="Abi_2"/>
    <property type="match status" value="1"/>
</dbReference>
<reference evidence="1 2" key="1">
    <citation type="submission" date="2016-11" db="EMBL/GenBank/DDBJ databases">
        <authorList>
            <person name="Jaros S."/>
            <person name="Januszkiewicz K."/>
            <person name="Wedrychowicz H."/>
        </authorList>
    </citation>
    <scope>NUCLEOTIDE SEQUENCE [LARGE SCALE GENOMIC DNA]</scope>
    <source>
        <strain evidence="1 2">DSM 13106</strain>
    </source>
</reference>
<dbReference type="Proteomes" id="UP000184389">
    <property type="component" value="Unassembled WGS sequence"/>
</dbReference>
<keyword evidence="2" id="KW-1185">Reference proteome</keyword>
<gene>
    <name evidence="1" type="ORF">SAMN02745180_02186</name>
</gene>
<dbReference type="EMBL" id="FQXR01000011">
    <property type="protein sequence ID" value="SHI11103.1"/>
    <property type="molecule type" value="Genomic_DNA"/>
</dbReference>
<protein>
    <submittedName>
        <fullName evidence="1">Abortive infection bacteriophage resistance protein</fullName>
    </submittedName>
</protein>
<dbReference type="AlphaFoldDB" id="A0A1M5YHW3"/>
<dbReference type="InterPro" id="IPR011664">
    <property type="entry name" value="Abi_system_AbiD/AbiF-like"/>
</dbReference>
<organism evidence="1 2">
    <name type="scientific">Sporanaerobacter acetigenes DSM 13106</name>
    <dbReference type="NCBI Taxonomy" id="1123281"/>
    <lineage>
        <taxon>Bacteria</taxon>
        <taxon>Bacillati</taxon>
        <taxon>Bacillota</taxon>
        <taxon>Tissierellia</taxon>
        <taxon>Tissierellales</taxon>
        <taxon>Sporanaerobacteraceae</taxon>
        <taxon>Sporanaerobacter</taxon>
    </lineage>
</organism>
<dbReference type="OrthoDB" id="5363652at2"/>
<evidence type="ECO:0000313" key="2">
    <source>
        <dbReference type="Proteomes" id="UP000184389"/>
    </source>
</evidence>
<evidence type="ECO:0000313" key="1">
    <source>
        <dbReference type="EMBL" id="SHI11103.1"/>
    </source>
</evidence>
<sequence>MEKQFSIYSERVEILRKRNMSIDNSSEEKILLNKYNYYNLINGYKDPFLYKGTSPNERYITGTRLSELEALLKFDTSLRLLFLREILKIEEIIKNQIVQSFYHYHLYKEPGNTEIERVNLHRDSEYLRRKYYDLTDLYTVYTNNSYGVVSTTVSFNHPRRNCTRWDRQSTYDNYIATVYRTLGQQRKNKNDSIKSYLEQHGYMPMWILMNVLTFGNVSHLFTLQKRDVQMDIINSLNLNSTPSISDDLLIVNTSRILQILSIYRNICAHNERFYITKIKVPIDDIYMNFGNKLPNTVDPTLGRRLNDSQRKKRLNARQGVYSLIFIISLFMNKKELNDFIIEIRNEFKKLEDRLGTIPIDEIERFMGLNFDWSSLIKN</sequence>
<name>A0A1M5YHW3_9FIRM</name>
<proteinExistence type="predicted"/>
<dbReference type="RefSeq" id="WP_072744828.1">
    <property type="nucleotide sequence ID" value="NZ_FQXR01000011.1"/>
</dbReference>
<accession>A0A1M5YHW3</accession>